<keyword evidence="7" id="KW-1185">Reference proteome</keyword>
<reference evidence="6" key="1">
    <citation type="submission" date="2021-08" db="EMBL/GenBank/DDBJ databases">
        <title>DNA methylation of m4C regulates biosynthesis of daptomycin in Streptomyces roseosporus L30.</title>
        <authorList>
            <person name="Fang J.-L."/>
        </authorList>
    </citation>
    <scope>NUCLEOTIDE SEQUENCE</scope>
    <source>
        <strain evidence="6">L30</strain>
    </source>
</reference>
<dbReference type="InterPro" id="IPR000362">
    <property type="entry name" value="Fumarate_lyase_fam"/>
</dbReference>
<name>A0ABY4UWS9_STRFL</name>
<accession>A0ABY4UWS9</accession>
<keyword evidence="3" id="KW-0055">Arginine biosynthesis</keyword>
<protein>
    <recommendedName>
        <fullName evidence="2">argininosuccinate lyase</fullName>
        <ecNumber evidence="2">4.3.2.1</ecNumber>
    </recommendedName>
</protein>
<dbReference type="Proteomes" id="UP001056079">
    <property type="component" value="Chromosome"/>
</dbReference>
<dbReference type="PANTHER" id="PTHR43814">
    <property type="entry name" value="ARGININOSUCCINATE LYASE"/>
    <property type="match status" value="1"/>
</dbReference>
<dbReference type="Gene3D" id="1.20.200.10">
    <property type="entry name" value="Fumarase/aspartase (Central domain)"/>
    <property type="match status" value="1"/>
</dbReference>
<dbReference type="RefSeq" id="WP_010071229.1">
    <property type="nucleotide sequence ID" value="NZ_CP098609.1"/>
</dbReference>
<keyword evidence="4 6" id="KW-0456">Lyase</keyword>
<dbReference type="Pfam" id="PF00206">
    <property type="entry name" value="Lyase_1"/>
    <property type="match status" value="1"/>
</dbReference>
<evidence type="ECO:0000259" key="5">
    <source>
        <dbReference type="Pfam" id="PF00206"/>
    </source>
</evidence>
<evidence type="ECO:0000256" key="1">
    <source>
        <dbReference type="ARBA" id="ARBA00004941"/>
    </source>
</evidence>
<dbReference type="InterPro" id="IPR022761">
    <property type="entry name" value="Fumarate_lyase_N"/>
</dbReference>
<comment type="pathway">
    <text evidence="1">Amino-acid biosynthesis; L-arginine biosynthesis; L-arginine from L-ornithine and carbamoyl phosphate: step 3/3.</text>
</comment>
<evidence type="ECO:0000256" key="4">
    <source>
        <dbReference type="ARBA" id="ARBA00023239"/>
    </source>
</evidence>
<dbReference type="PRINTS" id="PR00149">
    <property type="entry name" value="FUMRATELYASE"/>
</dbReference>
<gene>
    <name evidence="6" type="ORF">K7395_19610</name>
</gene>
<dbReference type="GO" id="GO:0016829">
    <property type="term" value="F:lyase activity"/>
    <property type="evidence" value="ECO:0007669"/>
    <property type="project" value="UniProtKB-KW"/>
</dbReference>
<dbReference type="InterPro" id="IPR008948">
    <property type="entry name" value="L-Aspartase-like"/>
</dbReference>
<dbReference type="PANTHER" id="PTHR43814:SF1">
    <property type="entry name" value="ARGININOSUCCINATE LYASE"/>
    <property type="match status" value="1"/>
</dbReference>
<dbReference type="EC" id="4.3.2.1" evidence="2"/>
<evidence type="ECO:0000313" key="6">
    <source>
        <dbReference type="EMBL" id="USC48775.1"/>
    </source>
</evidence>
<evidence type="ECO:0000256" key="2">
    <source>
        <dbReference type="ARBA" id="ARBA00012338"/>
    </source>
</evidence>
<feature type="domain" description="Fumarate lyase N-terminal" evidence="5">
    <location>
        <begin position="98"/>
        <end position="293"/>
    </location>
</feature>
<keyword evidence="3" id="KW-0028">Amino-acid biosynthesis</keyword>
<proteinExistence type="predicted"/>
<organism evidence="6 7">
    <name type="scientific">Streptomyces filamentosus</name>
    <name type="common">Streptomyces roseosporus</name>
    <dbReference type="NCBI Taxonomy" id="67294"/>
    <lineage>
        <taxon>Bacteria</taxon>
        <taxon>Bacillati</taxon>
        <taxon>Actinomycetota</taxon>
        <taxon>Actinomycetes</taxon>
        <taxon>Kitasatosporales</taxon>
        <taxon>Streptomycetaceae</taxon>
        <taxon>Streptomyces</taxon>
    </lineage>
</organism>
<dbReference type="Gene3D" id="1.10.40.30">
    <property type="entry name" value="Fumarase/aspartase (C-terminal domain)"/>
    <property type="match status" value="1"/>
</dbReference>
<dbReference type="PRINTS" id="PR00145">
    <property type="entry name" value="ARGSUCLYASE"/>
</dbReference>
<evidence type="ECO:0000313" key="7">
    <source>
        <dbReference type="Proteomes" id="UP001056079"/>
    </source>
</evidence>
<dbReference type="InterPro" id="IPR009049">
    <property type="entry name" value="Argininosuccinate_lyase"/>
</dbReference>
<evidence type="ECO:0000256" key="3">
    <source>
        <dbReference type="ARBA" id="ARBA00022571"/>
    </source>
</evidence>
<dbReference type="InterPro" id="IPR024083">
    <property type="entry name" value="Fumarase/histidase_N"/>
</dbReference>
<dbReference type="SUPFAM" id="SSF48557">
    <property type="entry name" value="L-aspartase-like"/>
    <property type="match status" value="1"/>
</dbReference>
<sequence>MKLTGRLAATPDDFIRQEFLEPQFTHEVAHLLRWYVLIEKALLREYRRLGVLADDQVHRLAAALDGLTPERLTAGAGAALTDIALAMEAGVTRALPEPVPAWHVDRSRNDLQATAQLLYGREQVSEIAALLGELATVAHERASRDITSPMPGYTHLQSAQIITPGFYLSAVVEHALRVSSRLLGTYDRINRSPLGAGPMAGQELGWDRAWLARAIGCDGPVPHALPAVASREWLLDVAADLASAGVGFSRFLTDLMAWSSSAYGLVELPDELAGISAAMPQKKNYPLLERLRGRTAHLMAFYVDFAAGQRNTPYSNMVEVSKEAGLHASNLFGATRAVLTGFTLVLDRLQWRTDRMRAVCEEDHFGGFGLANELTLRAGLPWRTAQVVAGRYVTAVLAEGDGLPGHSSPAALGKAALEAGHPLDDPASFLTHSADVDAQLRAKVSAGSTSPDSMTALLAEQLTRIDALRAEWDTRRAAVRDALAATDAAVSPPAADAALSSGAGGAA</sequence>
<dbReference type="Gene3D" id="1.10.275.10">
    <property type="entry name" value="Fumarase/aspartase (N-terminal domain)"/>
    <property type="match status" value="1"/>
</dbReference>
<dbReference type="EMBL" id="CP098609">
    <property type="protein sequence ID" value="USC48775.1"/>
    <property type="molecule type" value="Genomic_DNA"/>
</dbReference>